<evidence type="ECO:0000313" key="2">
    <source>
        <dbReference type="EMBL" id="NBC35970.1"/>
    </source>
</evidence>
<evidence type="ECO:0000259" key="1">
    <source>
        <dbReference type="Pfam" id="PF07045"/>
    </source>
</evidence>
<feature type="domain" description="DUF1330" evidence="1">
    <location>
        <begin position="3"/>
        <end position="94"/>
    </location>
</feature>
<dbReference type="InterPro" id="IPR011008">
    <property type="entry name" value="Dimeric_a/b-barrel"/>
</dbReference>
<dbReference type="Gene3D" id="3.30.70.100">
    <property type="match status" value="1"/>
</dbReference>
<dbReference type="SUPFAM" id="SSF54909">
    <property type="entry name" value="Dimeric alpha+beta barrel"/>
    <property type="match status" value="1"/>
</dbReference>
<dbReference type="PANTHER" id="PTHR41521:SF4">
    <property type="entry name" value="BLR0684 PROTEIN"/>
    <property type="match status" value="1"/>
</dbReference>
<gene>
    <name evidence="2" type="ORF">GTZ99_05305</name>
</gene>
<comment type="caution">
    <text evidence="2">The sequence shown here is derived from an EMBL/GenBank/DDBJ whole genome shotgun (WGS) entry which is preliminary data.</text>
</comment>
<sequence>MAAYIIATVRIDDPAKFGPYAKAAAEVAASMGGEYIIRGKVLEVFEGEALENEVIVVIRFSDADTARAYIASDGYQNAKAMRIGAGVVNSRLVDIP</sequence>
<reference evidence="3" key="1">
    <citation type="submission" date="2020-01" db="EMBL/GenBank/DDBJ databases">
        <title>Sphingomonas sp. strain CSW-10.</title>
        <authorList>
            <person name="Chen W.-M."/>
        </authorList>
    </citation>
    <scope>NUCLEOTIDE SEQUENCE [LARGE SCALE GENOMIC DNA]</scope>
    <source>
        <strain evidence="3">FSY-8</strain>
    </source>
</reference>
<dbReference type="EMBL" id="JAAAPO010000002">
    <property type="protein sequence ID" value="NBC35970.1"/>
    <property type="molecule type" value="Genomic_DNA"/>
</dbReference>
<dbReference type="RefSeq" id="WP_161717248.1">
    <property type="nucleotide sequence ID" value="NZ_JAAAPO010000002.1"/>
</dbReference>
<organism evidence="2 3">
    <name type="scientific">Novosphingobium ovatum</name>
    <dbReference type="NCBI Taxonomy" id="1908523"/>
    <lineage>
        <taxon>Bacteria</taxon>
        <taxon>Pseudomonadati</taxon>
        <taxon>Pseudomonadota</taxon>
        <taxon>Alphaproteobacteria</taxon>
        <taxon>Sphingomonadales</taxon>
        <taxon>Sphingomonadaceae</taxon>
        <taxon>Novosphingobium</taxon>
    </lineage>
</organism>
<protein>
    <submittedName>
        <fullName evidence="2">DUF1330 domain-containing protein</fullName>
    </submittedName>
</protein>
<keyword evidence="3" id="KW-1185">Reference proteome</keyword>
<dbReference type="InterPro" id="IPR010753">
    <property type="entry name" value="DUF1330"/>
</dbReference>
<proteinExistence type="predicted"/>
<dbReference type="Proteomes" id="UP000753724">
    <property type="component" value="Unassembled WGS sequence"/>
</dbReference>
<dbReference type="Pfam" id="PF07045">
    <property type="entry name" value="DUF1330"/>
    <property type="match status" value="1"/>
</dbReference>
<evidence type="ECO:0000313" key="3">
    <source>
        <dbReference type="Proteomes" id="UP000753724"/>
    </source>
</evidence>
<dbReference type="PANTHER" id="PTHR41521">
    <property type="match status" value="1"/>
</dbReference>
<name>A0ABW9XBU8_9SPHN</name>
<accession>A0ABW9XBU8</accession>